<evidence type="ECO:0000313" key="2">
    <source>
        <dbReference type="EMBL" id="KAK9137965.1"/>
    </source>
</evidence>
<sequence length="218" mass="23301">MPSLAAPQPDHHDWDVVGDPTNLLRGCGGASPETATLGGATGQTTTSGGCRKSHLTLVERVAAHERQLEEILATLRASVASASVPSMARVTVTQEADTPMVTTTTKLPTTTAAKSVIVVIPSTPTETAPMTPVVYGTTMTTEAEYKRMYEELTQANPQTPIDKNDLFYQVVGIDSMFSMPSSDIGHGIVLWRDDQGVGDKDEDWLHDLGTGKHDQAPQ</sequence>
<name>A0AAP0PEQ9_9MAGN</name>
<comment type="caution">
    <text evidence="2">The sequence shown here is derived from an EMBL/GenBank/DDBJ whole genome shotgun (WGS) entry which is preliminary data.</text>
</comment>
<evidence type="ECO:0000313" key="3">
    <source>
        <dbReference type="Proteomes" id="UP001417504"/>
    </source>
</evidence>
<dbReference type="Proteomes" id="UP001417504">
    <property type="component" value="Unassembled WGS sequence"/>
</dbReference>
<feature type="region of interest" description="Disordered" evidence="1">
    <location>
        <begin position="28"/>
        <end position="47"/>
    </location>
</feature>
<feature type="compositionally biased region" description="Low complexity" evidence="1">
    <location>
        <begin position="34"/>
        <end position="47"/>
    </location>
</feature>
<accession>A0AAP0PEQ9</accession>
<organism evidence="2 3">
    <name type="scientific">Stephania japonica</name>
    <dbReference type="NCBI Taxonomy" id="461633"/>
    <lineage>
        <taxon>Eukaryota</taxon>
        <taxon>Viridiplantae</taxon>
        <taxon>Streptophyta</taxon>
        <taxon>Embryophyta</taxon>
        <taxon>Tracheophyta</taxon>
        <taxon>Spermatophyta</taxon>
        <taxon>Magnoliopsida</taxon>
        <taxon>Ranunculales</taxon>
        <taxon>Menispermaceae</taxon>
        <taxon>Menispermoideae</taxon>
        <taxon>Cissampelideae</taxon>
        <taxon>Stephania</taxon>
    </lineage>
</organism>
<evidence type="ECO:0000256" key="1">
    <source>
        <dbReference type="SAM" id="MobiDB-lite"/>
    </source>
</evidence>
<dbReference type="AlphaFoldDB" id="A0AAP0PEQ9"/>
<proteinExistence type="predicted"/>
<reference evidence="2 3" key="1">
    <citation type="submission" date="2024-01" db="EMBL/GenBank/DDBJ databases">
        <title>Genome assemblies of Stephania.</title>
        <authorList>
            <person name="Yang L."/>
        </authorList>
    </citation>
    <scope>NUCLEOTIDE SEQUENCE [LARGE SCALE GENOMIC DNA]</scope>
    <source>
        <strain evidence="2">QJT</strain>
        <tissue evidence="2">Leaf</tissue>
    </source>
</reference>
<gene>
    <name evidence="2" type="ORF">Sjap_008559</name>
</gene>
<protein>
    <submittedName>
        <fullName evidence="2">Uncharacterized protein</fullName>
    </submittedName>
</protein>
<dbReference type="EMBL" id="JBBNAE010000003">
    <property type="protein sequence ID" value="KAK9137965.1"/>
    <property type="molecule type" value="Genomic_DNA"/>
</dbReference>
<keyword evidence="3" id="KW-1185">Reference proteome</keyword>